<name>A0A080ZDW8_PHYNI</name>
<dbReference type="Proteomes" id="UP000028582">
    <property type="component" value="Unassembled WGS sequence"/>
</dbReference>
<organism evidence="1 2">
    <name type="scientific">Phytophthora nicotianae P1976</name>
    <dbReference type="NCBI Taxonomy" id="1317066"/>
    <lineage>
        <taxon>Eukaryota</taxon>
        <taxon>Sar</taxon>
        <taxon>Stramenopiles</taxon>
        <taxon>Oomycota</taxon>
        <taxon>Peronosporomycetes</taxon>
        <taxon>Peronosporales</taxon>
        <taxon>Peronosporaceae</taxon>
        <taxon>Phytophthora</taxon>
    </lineage>
</organism>
<sequence>MPDMYDWRKTHFDLQHHFPTLQARPTSFKATEAIKK</sequence>
<gene>
    <name evidence="1" type="ORF">F444_17750</name>
</gene>
<accession>A0A080ZDW8</accession>
<proteinExistence type="predicted"/>
<evidence type="ECO:0000313" key="2">
    <source>
        <dbReference type="Proteomes" id="UP000028582"/>
    </source>
</evidence>
<dbReference type="EMBL" id="ANJA01003249">
    <property type="protein sequence ID" value="ETO64829.1"/>
    <property type="molecule type" value="Genomic_DNA"/>
</dbReference>
<comment type="caution">
    <text evidence="1">The sequence shown here is derived from an EMBL/GenBank/DDBJ whole genome shotgun (WGS) entry which is preliminary data.</text>
</comment>
<dbReference type="AlphaFoldDB" id="A0A080ZDW8"/>
<protein>
    <submittedName>
        <fullName evidence="1">Uncharacterized protein</fullName>
    </submittedName>
</protein>
<reference evidence="1 2" key="1">
    <citation type="submission" date="2013-11" db="EMBL/GenBank/DDBJ databases">
        <title>The Genome Sequence of Phytophthora parasitica P1976.</title>
        <authorList>
            <consortium name="The Broad Institute Genomics Platform"/>
            <person name="Russ C."/>
            <person name="Tyler B."/>
            <person name="Panabieres F."/>
            <person name="Shan W."/>
            <person name="Tripathy S."/>
            <person name="Grunwald N."/>
            <person name="Machado M."/>
            <person name="Johnson C.S."/>
            <person name="Walker B."/>
            <person name="Young S."/>
            <person name="Zeng Q."/>
            <person name="Gargeya S."/>
            <person name="Fitzgerald M."/>
            <person name="Haas B."/>
            <person name="Abouelleil A."/>
            <person name="Allen A.W."/>
            <person name="Alvarado L."/>
            <person name="Arachchi H.M."/>
            <person name="Berlin A.M."/>
            <person name="Chapman S.B."/>
            <person name="Gainer-Dewar J."/>
            <person name="Goldberg J."/>
            <person name="Griggs A."/>
            <person name="Gujja S."/>
            <person name="Hansen M."/>
            <person name="Howarth C."/>
            <person name="Imamovic A."/>
            <person name="Ireland A."/>
            <person name="Larimer J."/>
            <person name="McCowan C."/>
            <person name="Murphy C."/>
            <person name="Pearson M."/>
            <person name="Poon T.W."/>
            <person name="Priest M."/>
            <person name="Roberts A."/>
            <person name="Saif S."/>
            <person name="Shea T."/>
            <person name="Sisk P."/>
            <person name="Sykes S."/>
            <person name="Wortman J."/>
            <person name="Nusbaum C."/>
            <person name="Birren B."/>
        </authorList>
    </citation>
    <scope>NUCLEOTIDE SEQUENCE [LARGE SCALE GENOMIC DNA]</scope>
    <source>
        <strain evidence="1 2">P1976</strain>
    </source>
</reference>
<evidence type="ECO:0000313" key="1">
    <source>
        <dbReference type="EMBL" id="ETO64829.1"/>
    </source>
</evidence>